<gene>
    <name evidence="1" type="ORF">Ga0074812_13252</name>
</gene>
<proteinExistence type="predicted"/>
<evidence type="ECO:0000313" key="2">
    <source>
        <dbReference type="Proteomes" id="UP000198802"/>
    </source>
</evidence>
<evidence type="ECO:0000313" key="1">
    <source>
        <dbReference type="EMBL" id="CUU59847.1"/>
    </source>
</evidence>
<name>A0A0S4QW84_9ACTN</name>
<sequence length="58" mass="6071">MTQPFGKAPRGMCPLVVAVALPPISVAPAGDDLRELIDWISQGVIMSFAAVRAVGHGR</sequence>
<keyword evidence="2" id="KW-1185">Reference proteome</keyword>
<dbReference type="EMBL" id="FAOZ01000032">
    <property type="protein sequence ID" value="CUU59847.1"/>
    <property type="molecule type" value="Genomic_DNA"/>
</dbReference>
<accession>A0A0S4QW84</accession>
<dbReference type="AlphaFoldDB" id="A0A0S4QW84"/>
<reference evidence="2" key="1">
    <citation type="submission" date="2015-11" db="EMBL/GenBank/DDBJ databases">
        <authorList>
            <person name="Varghese N."/>
        </authorList>
    </citation>
    <scope>NUCLEOTIDE SEQUENCE [LARGE SCALE GENOMIC DNA]</scope>
    <source>
        <strain evidence="2">DSM 45899</strain>
    </source>
</reference>
<dbReference type="Proteomes" id="UP000198802">
    <property type="component" value="Unassembled WGS sequence"/>
</dbReference>
<organism evidence="1 2">
    <name type="scientific">Parafrankia irregularis</name>
    <dbReference type="NCBI Taxonomy" id="795642"/>
    <lineage>
        <taxon>Bacteria</taxon>
        <taxon>Bacillati</taxon>
        <taxon>Actinomycetota</taxon>
        <taxon>Actinomycetes</taxon>
        <taxon>Frankiales</taxon>
        <taxon>Frankiaceae</taxon>
        <taxon>Parafrankia</taxon>
    </lineage>
</organism>
<protein>
    <submittedName>
        <fullName evidence="1">Uncharacterized protein</fullName>
    </submittedName>
</protein>